<dbReference type="Pfam" id="PF00672">
    <property type="entry name" value="HAMP"/>
    <property type="match status" value="1"/>
</dbReference>
<comment type="subcellular location">
    <subcellularLocation>
        <location evidence="1">Membrane</location>
        <topology evidence="1">Multi-pass membrane protein</topology>
    </subcellularLocation>
</comment>
<evidence type="ECO:0000313" key="13">
    <source>
        <dbReference type="Proteomes" id="UP000474778"/>
    </source>
</evidence>
<evidence type="ECO:0000259" key="10">
    <source>
        <dbReference type="PROSITE" id="PS50111"/>
    </source>
</evidence>
<dbReference type="GO" id="GO:0007165">
    <property type="term" value="P:signal transduction"/>
    <property type="evidence" value="ECO:0007669"/>
    <property type="project" value="UniProtKB-KW"/>
</dbReference>
<keyword evidence="5 7" id="KW-0807">Transducer</keyword>
<dbReference type="RefSeq" id="WP_160798487.1">
    <property type="nucleotide sequence ID" value="NZ_WRPA01000019.1"/>
</dbReference>
<evidence type="ECO:0000256" key="5">
    <source>
        <dbReference type="ARBA" id="ARBA00023224"/>
    </source>
</evidence>
<keyword evidence="13" id="KW-1185">Reference proteome</keyword>
<comment type="caution">
    <text evidence="12">The sequence shown here is derived from an EMBL/GenBank/DDBJ whole genome shotgun (WGS) entry which is preliminary data.</text>
</comment>
<evidence type="ECO:0000256" key="8">
    <source>
        <dbReference type="SAM" id="Coils"/>
    </source>
</evidence>
<dbReference type="CDD" id="cd11386">
    <property type="entry name" value="MCP_signal"/>
    <property type="match status" value="1"/>
</dbReference>
<dbReference type="CDD" id="cd06225">
    <property type="entry name" value="HAMP"/>
    <property type="match status" value="1"/>
</dbReference>
<evidence type="ECO:0000256" key="9">
    <source>
        <dbReference type="SAM" id="Phobius"/>
    </source>
</evidence>
<evidence type="ECO:0000256" key="7">
    <source>
        <dbReference type="PROSITE-ProRule" id="PRU00284"/>
    </source>
</evidence>
<keyword evidence="3 9" id="KW-1133">Transmembrane helix</keyword>
<dbReference type="SMART" id="SM01358">
    <property type="entry name" value="HBM"/>
    <property type="match status" value="1"/>
</dbReference>
<accession>A0A6L7I1R5</accession>
<evidence type="ECO:0000259" key="11">
    <source>
        <dbReference type="PROSITE" id="PS50885"/>
    </source>
</evidence>
<comment type="similarity">
    <text evidence="6">Belongs to the methyl-accepting chemotaxis (MCP) protein family.</text>
</comment>
<dbReference type="InterPro" id="IPR004089">
    <property type="entry name" value="MCPsignal_dom"/>
</dbReference>
<dbReference type="SMART" id="SM00304">
    <property type="entry name" value="HAMP"/>
    <property type="match status" value="1"/>
</dbReference>
<dbReference type="SMART" id="SM00283">
    <property type="entry name" value="MA"/>
    <property type="match status" value="1"/>
</dbReference>
<reference evidence="12 13" key="1">
    <citation type="submission" date="2019-12" db="EMBL/GenBank/DDBJ databases">
        <title>Shewanella insulae sp. nov., isolated from a tidal flat.</title>
        <authorList>
            <person name="Yoon J.-H."/>
        </authorList>
    </citation>
    <scope>NUCLEOTIDE SEQUENCE [LARGE SCALE GENOMIC DNA]</scope>
    <source>
        <strain evidence="12 13">JBTF-M18</strain>
    </source>
</reference>
<dbReference type="PROSITE" id="PS50885">
    <property type="entry name" value="HAMP"/>
    <property type="match status" value="1"/>
</dbReference>
<feature type="domain" description="Methyl-accepting transducer" evidence="10">
    <location>
        <begin position="348"/>
        <end position="584"/>
    </location>
</feature>
<keyword evidence="2 9" id="KW-0812">Transmembrane</keyword>
<dbReference type="InterPro" id="IPR003660">
    <property type="entry name" value="HAMP_dom"/>
</dbReference>
<dbReference type="PANTHER" id="PTHR32089:SF119">
    <property type="entry name" value="METHYL-ACCEPTING CHEMOTAXIS PROTEIN CTPL"/>
    <property type="match status" value="1"/>
</dbReference>
<dbReference type="PROSITE" id="PS50111">
    <property type="entry name" value="CHEMOTAXIS_TRANSDUC_2"/>
    <property type="match status" value="1"/>
</dbReference>
<dbReference type="GO" id="GO:0006935">
    <property type="term" value="P:chemotaxis"/>
    <property type="evidence" value="ECO:0007669"/>
    <property type="project" value="UniProtKB-ARBA"/>
</dbReference>
<dbReference type="EMBL" id="WRPA01000019">
    <property type="protein sequence ID" value="MXR70462.1"/>
    <property type="molecule type" value="Genomic_DNA"/>
</dbReference>
<organism evidence="12 13">
    <name type="scientific">Shewanella insulae</name>
    <dbReference type="NCBI Taxonomy" id="2681496"/>
    <lineage>
        <taxon>Bacteria</taxon>
        <taxon>Pseudomonadati</taxon>
        <taxon>Pseudomonadota</taxon>
        <taxon>Gammaproteobacteria</taxon>
        <taxon>Alteromonadales</taxon>
        <taxon>Shewanellaceae</taxon>
        <taxon>Shewanella</taxon>
    </lineage>
</organism>
<evidence type="ECO:0000256" key="2">
    <source>
        <dbReference type="ARBA" id="ARBA00022692"/>
    </source>
</evidence>
<dbReference type="Pfam" id="PF00015">
    <property type="entry name" value="MCPsignal"/>
    <property type="match status" value="1"/>
</dbReference>
<dbReference type="Gene3D" id="1.10.287.950">
    <property type="entry name" value="Methyl-accepting chemotaxis protein"/>
    <property type="match status" value="1"/>
</dbReference>
<keyword evidence="4 9" id="KW-0472">Membrane</keyword>
<evidence type="ECO:0000256" key="3">
    <source>
        <dbReference type="ARBA" id="ARBA00022989"/>
    </source>
</evidence>
<dbReference type="SUPFAM" id="SSF58104">
    <property type="entry name" value="Methyl-accepting chemotaxis protein (MCP) signaling domain"/>
    <property type="match status" value="1"/>
</dbReference>
<protein>
    <submittedName>
        <fullName evidence="12">HAMP domain-containing protein</fullName>
    </submittedName>
</protein>
<dbReference type="AlphaFoldDB" id="A0A6L7I1R5"/>
<evidence type="ECO:0000256" key="6">
    <source>
        <dbReference type="ARBA" id="ARBA00029447"/>
    </source>
</evidence>
<dbReference type="FunFam" id="1.10.287.950:FF:000001">
    <property type="entry name" value="Methyl-accepting chemotaxis sensory transducer"/>
    <property type="match status" value="1"/>
</dbReference>
<feature type="transmembrane region" description="Helical" evidence="9">
    <location>
        <begin position="267"/>
        <end position="289"/>
    </location>
</feature>
<evidence type="ECO:0000256" key="1">
    <source>
        <dbReference type="ARBA" id="ARBA00004141"/>
    </source>
</evidence>
<dbReference type="Proteomes" id="UP000474778">
    <property type="component" value="Unassembled WGS sequence"/>
</dbReference>
<feature type="domain" description="HAMP" evidence="11">
    <location>
        <begin position="290"/>
        <end position="343"/>
    </location>
</feature>
<evidence type="ECO:0000256" key="4">
    <source>
        <dbReference type="ARBA" id="ARBA00023136"/>
    </source>
</evidence>
<feature type="coiled-coil region" evidence="8">
    <location>
        <begin position="35"/>
        <end position="88"/>
    </location>
</feature>
<dbReference type="GO" id="GO:0016020">
    <property type="term" value="C:membrane"/>
    <property type="evidence" value="ECO:0007669"/>
    <property type="project" value="UniProtKB-SubCell"/>
</dbReference>
<keyword evidence="8" id="KW-0175">Coiled coil</keyword>
<dbReference type="InterPro" id="IPR032255">
    <property type="entry name" value="HBM"/>
</dbReference>
<gene>
    <name evidence="12" type="ORF">GNT65_17525</name>
</gene>
<proteinExistence type="inferred from homology"/>
<sequence length="620" mass="68035">MLIRHKLLVSAAVSICSVIAMFGLQRFSAAKLDDLSHAAQQVIELEKDVLSLRRDEKDFFARLDLAYLDKHKQQARELEEKMAGLGAIFERNDIGQNDLQAFKQNLTRYESTFAEIAELQKQIGLHPKDGLYGALRSAVHNVETLVKEKNEPELMVTMLQLRRNEKDFMLRRAMSYLDKFSGNLAQLRQQVAGTMLSDSVKGELYGLIDDYEKNFKTLVNKEQELGLDKDSGRMASLRDSIASAEKSLVQLKAQSMDAISAAEDTTVTISIVIFILIALVLIGFTLAIIRSIMEPVQRISDAISRIEATKDLTLRCDTKVDDEIGQIARHFNSMVESFQSLIREVLSSVEVVNHSCQELSENSMRASEGVGRQLNETDMVATAITEMGATIDEIASNTELAAERAGNTHDNAQQGQVGVEHTIEKIQALAAQLTDSAQVVSELEKDSETIGSVLDVIRGIAEQTNLLALNAAIEAARAGEQGRGFAVVADEVRSLAMRTQESTEEIAGIIQTLQSRTRSIVQLMEATQRQGIESADQAASAGALLEQINADVTNIMDMSTQIAAAIEEQSMVASEVNKNVVVIRDIAAESAQAADENAKASDDVKARTQVLYQAVSLFKI</sequence>
<name>A0A6L7I1R5_9GAMM</name>
<dbReference type="PANTHER" id="PTHR32089">
    <property type="entry name" value="METHYL-ACCEPTING CHEMOTAXIS PROTEIN MCPB"/>
    <property type="match status" value="1"/>
</dbReference>
<evidence type="ECO:0000313" key="12">
    <source>
        <dbReference type="EMBL" id="MXR70462.1"/>
    </source>
</evidence>